<evidence type="ECO:0000313" key="2">
    <source>
        <dbReference type="Proteomes" id="UP000326678"/>
    </source>
</evidence>
<name>A0A5P8VYV6_9NOSO</name>
<organism evidence="1 2">
    <name type="scientific">Nostoc sphaeroides CCNUC1</name>
    <dbReference type="NCBI Taxonomy" id="2653204"/>
    <lineage>
        <taxon>Bacteria</taxon>
        <taxon>Bacillati</taxon>
        <taxon>Cyanobacteriota</taxon>
        <taxon>Cyanophyceae</taxon>
        <taxon>Nostocales</taxon>
        <taxon>Nostocaceae</taxon>
        <taxon>Nostoc</taxon>
    </lineage>
</organism>
<reference evidence="1 2" key="1">
    <citation type="submission" date="2019-10" db="EMBL/GenBank/DDBJ databases">
        <title>Genomic and transcriptomic insights into the perfect genentic adaptation of a filamentous nitrogen-fixing cyanobacterium to rice fields.</title>
        <authorList>
            <person name="Chen Z."/>
        </authorList>
    </citation>
    <scope>NUCLEOTIDE SEQUENCE [LARGE SCALE GENOMIC DNA]</scope>
    <source>
        <strain evidence="1">CCNUC1</strain>
    </source>
</reference>
<dbReference type="AlphaFoldDB" id="A0A5P8VYV6"/>
<protein>
    <submittedName>
        <fullName evidence="1">Uncharacterized protein</fullName>
    </submittedName>
</protein>
<evidence type="ECO:0000313" key="1">
    <source>
        <dbReference type="EMBL" id="QFS45580.1"/>
    </source>
</evidence>
<accession>A0A5P8VYV6</accession>
<dbReference type="KEGG" id="nsh:GXM_03057"/>
<dbReference type="EMBL" id="CP045226">
    <property type="protein sequence ID" value="QFS45580.1"/>
    <property type="molecule type" value="Genomic_DNA"/>
</dbReference>
<proteinExistence type="predicted"/>
<dbReference type="Proteomes" id="UP000326678">
    <property type="component" value="Chromosome Gxm1"/>
</dbReference>
<gene>
    <name evidence="1" type="ORF">GXM_03057</name>
</gene>
<sequence length="40" mass="4660">MEVYQHLENAFYTQLGRFQNSVDLDLIAPEFDGKKCPKTL</sequence>
<keyword evidence="2" id="KW-1185">Reference proteome</keyword>